<dbReference type="InterPro" id="IPR048733">
    <property type="entry name" value="CFA69_ARM_dom"/>
</dbReference>
<evidence type="ECO:0000259" key="1">
    <source>
        <dbReference type="Pfam" id="PF21049"/>
    </source>
</evidence>
<dbReference type="Proteomes" id="UP000007879">
    <property type="component" value="Unassembled WGS sequence"/>
</dbReference>
<dbReference type="AlphaFoldDB" id="A0AAN0J8J3"/>
<name>A0AAN0J8J3_AMPQE</name>
<dbReference type="RefSeq" id="XP_019853077.1">
    <property type="nucleotide sequence ID" value="XM_019997518.1"/>
</dbReference>
<protein>
    <recommendedName>
        <fullName evidence="1">Cilia- and flagella-associated protein 69 ARM repeats domain-containing protein</fullName>
    </recommendedName>
</protein>
<feature type="domain" description="Cilia- and flagella-associated protein 69 ARM repeats" evidence="1">
    <location>
        <begin position="16"/>
        <end position="757"/>
    </location>
</feature>
<proteinExistence type="predicted"/>
<organism evidence="2 3">
    <name type="scientific">Amphimedon queenslandica</name>
    <name type="common">Sponge</name>
    <dbReference type="NCBI Taxonomy" id="400682"/>
    <lineage>
        <taxon>Eukaryota</taxon>
        <taxon>Metazoa</taxon>
        <taxon>Porifera</taxon>
        <taxon>Demospongiae</taxon>
        <taxon>Heteroscleromorpha</taxon>
        <taxon>Haplosclerida</taxon>
        <taxon>Niphatidae</taxon>
        <taxon>Amphimedon</taxon>
    </lineage>
</organism>
<reference evidence="3" key="1">
    <citation type="journal article" date="2010" name="Nature">
        <title>The Amphimedon queenslandica genome and the evolution of animal complexity.</title>
        <authorList>
            <person name="Srivastava M."/>
            <person name="Simakov O."/>
            <person name="Chapman J."/>
            <person name="Fahey B."/>
            <person name="Gauthier M.E."/>
            <person name="Mitros T."/>
            <person name="Richards G.S."/>
            <person name="Conaco C."/>
            <person name="Dacre M."/>
            <person name="Hellsten U."/>
            <person name="Larroux C."/>
            <person name="Putnam N.H."/>
            <person name="Stanke M."/>
            <person name="Adamska M."/>
            <person name="Darling A."/>
            <person name="Degnan S.M."/>
            <person name="Oakley T.H."/>
            <person name="Plachetzki D.C."/>
            <person name="Zhai Y."/>
            <person name="Adamski M."/>
            <person name="Calcino A."/>
            <person name="Cummins S.F."/>
            <person name="Goodstein D.M."/>
            <person name="Harris C."/>
            <person name="Jackson D.J."/>
            <person name="Leys S.P."/>
            <person name="Shu S."/>
            <person name="Woodcroft B.J."/>
            <person name="Vervoort M."/>
            <person name="Kosik K.S."/>
            <person name="Manning G."/>
            <person name="Degnan B.M."/>
            <person name="Rokhsar D.S."/>
        </authorList>
    </citation>
    <scope>NUCLEOTIDE SEQUENCE [LARGE SCALE GENOMIC DNA]</scope>
</reference>
<sequence>MASSLVEGEYLKPTSMSLERAMALIQGKQSKNVYQRHQKILHRLAQKYKRGYILSELSEVCQLISLINEKLKENSEIYEEPMDRLIALFSLPFLKEKASDENTYSTQVIETLSFLGKLSSSCSSELIQRSIAKAIGTFYVGRSKEDLDMLPGEIVLELQGTSRSYNAVLVERSGVTISFIKNLQDTTGNVETQLAFIDTLQLLSYNSAVNCNHILSVRGASLICEEYLLSNNKSISFLSIEILWNLLENGSQIMVSEQISSMKSICTLQSLFNTLVETALSKEDKKLRNDVIMIVSLLAANSTKAPFVESQFLKDICETAKFSDRDQGSSVSSSSSKLKTLTYDEEDFEMIKSLLCLLVTLSSLPAALKVLSSQSVIQSLLSFAVSNDTPTDSGWTSAQFEELQLLSLSCLSSLAPKLSEDYISCQGNTRLLLLIEWCNKKDEESSFCGHGNSFHGTGGRDNKLAQLKYTLRLLLSVCGGRGEEWILQDLHEQGAIPLIIALLKDMQLAPPTGSHGNPITIEIESDALMVLSCLCENNIHRKELFGGYEGVPILVKYLKSGPSLSVNGDSYQRLFLSTVDCVWCSIVGHSSVEDIFLEEGGVFALLDLLNKGPSNIKGLILGALVDLCENQKAVAHVTAWQSKTDSINCWSLLAHIWRQEEMDMGLPREDKGTLVGTTLPLMGATQNAQGMLPLPTRHYTAAIEDVRENVRAKIYALCTRIGFSHPSDGINTEDKITLCIVENYLDFKVTLQLWYEVGSELAQEGLRPTSPDQECLQEIIHCSEERAEEVTRQQHELIDEQHRRDLDEEYQFYEQLRDAQISGERLQEKEEKLILRTTNYKCLQEAKERQVTAIDASRPSAISLGERFHTTNQSSLNVTTFCSRNITIATSPMKILSENKIGTASQVAPATTS</sequence>
<dbReference type="InterPro" id="IPR011989">
    <property type="entry name" value="ARM-like"/>
</dbReference>
<dbReference type="GO" id="GO:1902093">
    <property type="term" value="P:positive regulation of flagellated sperm motility"/>
    <property type="evidence" value="ECO:0007669"/>
    <property type="project" value="TreeGrafter"/>
</dbReference>
<evidence type="ECO:0000313" key="2">
    <source>
        <dbReference type="EnsemblMetazoa" id="XP_019853077.1"/>
    </source>
</evidence>
<dbReference type="InterPro" id="IPR048732">
    <property type="entry name" value="CFA69"/>
</dbReference>
<dbReference type="GeneID" id="100636372"/>
<reference evidence="2" key="2">
    <citation type="submission" date="2024-06" db="UniProtKB">
        <authorList>
            <consortium name="EnsemblMetazoa"/>
        </authorList>
    </citation>
    <scope>IDENTIFICATION</scope>
</reference>
<dbReference type="SUPFAM" id="SSF48371">
    <property type="entry name" value="ARM repeat"/>
    <property type="match status" value="2"/>
</dbReference>
<keyword evidence="3" id="KW-1185">Reference proteome</keyword>
<dbReference type="EnsemblMetazoa" id="XM_019997518.1">
    <property type="protein sequence ID" value="XP_019853077.1"/>
    <property type="gene ID" value="LOC100636372"/>
</dbReference>
<dbReference type="PANTHER" id="PTHR14716:SF0">
    <property type="entry name" value="CILIA- AND FLAGELLA-ASSOCIATED PROTEIN 69"/>
    <property type="match status" value="1"/>
</dbReference>
<dbReference type="InterPro" id="IPR016024">
    <property type="entry name" value="ARM-type_fold"/>
</dbReference>
<dbReference type="GO" id="GO:0097225">
    <property type="term" value="C:sperm midpiece"/>
    <property type="evidence" value="ECO:0007669"/>
    <property type="project" value="TreeGrafter"/>
</dbReference>
<accession>A0AAN0J8J3</accession>
<dbReference type="Pfam" id="PF21049">
    <property type="entry name" value="CFA69_ARM_rpt"/>
    <property type="match status" value="1"/>
</dbReference>
<dbReference type="PANTHER" id="PTHR14716">
    <property type="entry name" value="CILIA- AND FLAGELLA-ASSOCIATED PROTEIN 69"/>
    <property type="match status" value="1"/>
</dbReference>
<dbReference type="GO" id="GO:0097730">
    <property type="term" value="C:non-motile cilium"/>
    <property type="evidence" value="ECO:0007669"/>
    <property type="project" value="TreeGrafter"/>
</dbReference>
<dbReference type="KEGG" id="aqu:100636372"/>
<evidence type="ECO:0000313" key="3">
    <source>
        <dbReference type="Proteomes" id="UP000007879"/>
    </source>
</evidence>
<dbReference type="Gene3D" id="1.25.10.10">
    <property type="entry name" value="Leucine-rich Repeat Variant"/>
    <property type="match status" value="2"/>
</dbReference>